<organism evidence="5 6">
    <name type="scientific">Tessaracoccus oleiagri</name>
    <dbReference type="NCBI Taxonomy" id="686624"/>
    <lineage>
        <taxon>Bacteria</taxon>
        <taxon>Bacillati</taxon>
        <taxon>Actinomycetota</taxon>
        <taxon>Actinomycetes</taxon>
        <taxon>Propionibacteriales</taxon>
        <taxon>Propionibacteriaceae</taxon>
        <taxon>Tessaracoccus</taxon>
    </lineage>
</organism>
<dbReference type="InterPro" id="IPR000683">
    <property type="entry name" value="Gfo/Idh/MocA-like_OxRdtase_N"/>
</dbReference>
<evidence type="ECO:0000259" key="3">
    <source>
        <dbReference type="Pfam" id="PF01408"/>
    </source>
</evidence>
<dbReference type="Proteomes" id="UP000199475">
    <property type="component" value="Unassembled WGS sequence"/>
</dbReference>
<evidence type="ECO:0000256" key="1">
    <source>
        <dbReference type="ARBA" id="ARBA00010928"/>
    </source>
</evidence>
<dbReference type="Gene3D" id="3.30.360.10">
    <property type="entry name" value="Dihydrodipicolinate Reductase, domain 2"/>
    <property type="match status" value="1"/>
</dbReference>
<dbReference type="InterPro" id="IPR055170">
    <property type="entry name" value="GFO_IDH_MocA-like_dom"/>
</dbReference>
<dbReference type="Pfam" id="PF01408">
    <property type="entry name" value="GFO_IDH_MocA"/>
    <property type="match status" value="1"/>
</dbReference>
<evidence type="ECO:0000313" key="6">
    <source>
        <dbReference type="Proteomes" id="UP000199475"/>
    </source>
</evidence>
<evidence type="ECO:0000259" key="4">
    <source>
        <dbReference type="Pfam" id="PF22725"/>
    </source>
</evidence>
<sequence length="331" mass="35837">MDTVRWGIIGTGGIASGVVSDFRLVADAEVQAVASRSQERADEYARQHGVTTAYGSYRQLLDDESIDVVYIATPHAQHRDVALAAIERGKAVLVEKAFTTTYEGTRQVVEAARAKGVFAMEALWTRFQPAVQAAKEVVAWGRIGDVVGVQSDLIAHREFDPTDRLFDPALGGGALLDLGVYPISLAQHFLGDVKEVQCLARLYPTGIDAGATISLRHDADALSSLTCAFDGHGPGSFRIFGTKGWVEIQPRFHHPTTVTVNRAGALPRVIETRPIGKGYAHQFAEVTECILAGRTESATMPLSDTLEVMRILSECTRQAGIEYREATVDLG</sequence>
<dbReference type="GO" id="GO:0000166">
    <property type="term" value="F:nucleotide binding"/>
    <property type="evidence" value="ECO:0007669"/>
    <property type="project" value="InterPro"/>
</dbReference>
<evidence type="ECO:0000313" key="5">
    <source>
        <dbReference type="EMBL" id="SDL21351.1"/>
    </source>
</evidence>
<protein>
    <submittedName>
        <fullName evidence="5">Predicted dehydrogenase</fullName>
    </submittedName>
</protein>
<dbReference type="PANTHER" id="PTHR22604">
    <property type="entry name" value="OXIDOREDUCTASES"/>
    <property type="match status" value="1"/>
</dbReference>
<evidence type="ECO:0000256" key="2">
    <source>
        <dbReference type="ARBA" id="ARBA00023002"/>
    </source>
</evidence>
<feature type="domain" description="Gfo/Idh/MocA-like oxidoreductase N-terminal" evidence="3">
    <location>
        <begin position="4"/>
        <end position="120"/>
    </location>
</feature>
<dbReference type="Pfam" id="PF22725">
    <property type="entry name" value="GFO_IDH_MocA_C3"/>
    <property type="match status" value="1"/>
</dbReference>
<dbReference type="AlphaFoldDB" id="A0A1G9I7Z3"/>
<dbReference type="STRING" id="686624.SAMN04488242_0780"/>
<proteinExistence type="inferred from homology"/>
<dbReference type="PANTHER" id="PTHR22604:SF105">
    <property type="entry name" value="TRANS-1,2-DIHYDROBENZENE-1,2-DIOL DEHYDROGENASE"/>
    <property type="match status" value="1"/>
</dbReference>
<reference evidence="5 6" key="1">
    <citation type="submission" date="2016-10" db="EMBL/GenBank/DDBJ databases">
        <authorList>
            <person name="de Groot N.N."/>
        </authorList>
    </citation>
    <scope>NUCLEOTIDE SEQUENCE [LARGE SCALE GENOMIC DNA]</scope>
    <source>
        <strain evidence="5 6">CGMCC 1.9159</strain>
    </source>
</reference>
<name>A0A1G9I7Z3_9ACTN</name>
<keyword evidence="6" id="KW-1185">Reference proteome</keyword>
<dbReference type="InterPro" id="IPR050984">
    <property type="entry name" value="Gfo/Idh/MocA_domain"/>
</dbReference>
<gene>
    <name evidence="5" type="ORF">SAMN04488242_0780</name>
</gene>
<keyword evidence="2" id="KW-0560">Oxidoreductase</keyword>
<dbReference type="GO" id="GO:0016491">
    <property type="term" value="F:oxidoreductase activity"/>
    <property type="evidence" value="ECO:0007669"/>
    <property type="project" value="UniProtKB-KW"/>
</dbReference>
<dbReference type="RefSeq" id="WP_093249036.1">
    <property type="nucleotide sequence ID" value="NZ_FNGP01000001.1"/>
</dbReference>
<dbReference type="InterPro" id="IPR036291">
    <property type="entry name" value="NAD(P)-bd_dom_sf"/>
</dbReference>
<dbReference type="Gene3D" id="3.40.50.720">
    <property type="entry name" value="NAD(P)-binding Rossmann-like Domain"/>
    <property type="match status" value="1"/>
</dbReference>
<dbReference type="EMBL" id="FNGP01000001">
    <property type="protein sequence ID" value="SDL21351.1"/>
    <property type="molecule type" value="Genomic_DNA"/>
</dbReference>
<dbReference type="SUPFAM" id="SSF51735">
    <property type="entry name" value="NAD(P)-binding Rossmann-fold domains"/>
    <property type="match status" value="1"/>
</dbReference>
<comment type="similarity">
    <text evidence="1">Belongs to the Gfo/Idh/MocA family.</text>
</comment>
<accession>A0A1G9I7Z3</accession>
<dbReference type="OrthoDB" id="9815825at2"/>
<dbReference type="SUPFAM" id="SSF55347">
    <property type="entry name" value="Glyceraldehyde-3-phosphate dehydrogenase-like, C-terminal domain"/>
    <property type="match status" value="1"/>
</dbReference>
<feature type="domain" description="GFO/IDH/MocA-like oxidoreductase" evidence="4">
    <location>
        <begin position="131"/>
        <end position="247"/>
    </location>
</feature>